<reference evidence="3 4" key="1">
    <citation type="submission" date="2014-12" db="EMBL/GenBank/DDBJ databases">
        <title>Frankia sp. BMG5.1 draft genome.</title>
        <authorList>
            <person name="Gtari M."/>
            <person name="Ghodhbane-Gtari F."/>
            <person name="Nouioui I."/>
            <person name="Ktari A."/>
            <person name="Hezbri K."/>
            <person name="Mimouni W."/>
            <person name="Sbissi I."/>
            <person name="Ayari A."/>
            <person name="Yamanaka T."/>
            <person name="Normand P."/>
            <person name="Tisa L.S."/>
            <person name="Boudabous A."/>
        </authorList>
    </citation>
    <scope>NUCLEOTIDE SEQUENCE [LARGE SCALE GENOMIC DNA]</scope>
    <source>
        <strain evidence="3 4">BMG5.1</strain>
    </source>
</reference>
<feature type="region of interest" description="Disordered" evidence="1">
    <location>
        <begin position="1"/>
        <end position="35"/>
    </location>
</feature>
<name>A0ABR5F2F7_9ACTN</name>
<feature type="domain" description="Phage FDXHR zinc binding" evidence="2">
    <location>
        <begin position="41"/>
        <end position="78"/>
    </location>
</feature>
<gene>
    <name evidence="3" type="ORF">FrCorBMG51_15030</name>
</gene>
<accession>A0ABR5F2F7</accession>
<dbReference type="EMBL" id="JWIO01000024">
    <property type="protein sequence ID" value="KLL10857.1"/>
    <property type="molecule type" value="Genomic_DNA"/>
</dbReference>
<feature type="compositionally biased region" description="Polar residues" evidence="1">
    <location>
        <begin position="1"/>
        <end position="10"/>
    </location>
</feature>
<evidence type="ECO:0000259" key="2">
    <source>
        <dbReference type="Pfam" id="PF24071"/>
    </source>
</evidence>
<evidence type="ECO:0000313" key="4">
    <source>
        <dbReference type="Proteomes" id="UP000035425"/>
    </source>
</evidence>
<dbReference type="Pfam" id="PF24071">
    <property type="entry name" value="Phage_zn_bind_3"/>
    <property type="match status" value="1"/>
</dbReference>
<sequence length="91" mass="9987">MPIRRQTPSGRTPRRAQPMLPLPVRNAGQPIRKGDTPVTATCGGCSAQWSDPETTHCRVCHATWQNVQGFDAHLADCQPRLATRSGRGGRR</sequence>
<comment type="caution">
    <text evidence="3">The sequence shown here is derived from an EMBL/GenBank/DDBJ whole genome shotgun (WGS) entry which is preliminary data.</text>
</comment>
<proteinExistence type="predicted"/>
<protein>
    <recommendedName>
        <fullName evidence="2">Phage FDXHR zinc binding domain-containing protein</fullName>
    </recommendedName>
</protein>
<dbReference type="Proteomes" id="UP000035425">
    <property type="component" value="Unassembled WGS sequence"/>
</dbReference>
<evidence type="ECO:0000256" key="1">
    <source>
        <dbReference type="SAM" id="MobiDB-lite"/>
    </source>
</evidence>
<keyword evidence="4" id="KW-1185">Reference proteome</keyword>
<evidence type="ECO:0000313" key="3">
    <source>
        <dbReference type="EMBL" id="KLL10857.1"/>
    </source>
</evidence>
<organism evidence="3 4">
    <name type="scientific">Protofrankia coriariae</name>
    <dbReference type="NCBI Taxonomy" id="1562887"/>
    <lineage>
        <taxon>Bacteria</taxon>
        <taxon>Bacillati</taxon>
        <taxon>Actinomycetota</taxon>
        <taxon>Actinomycetes</taxon>
        <taxon>Frankiales</taxon>
        <taxon>Frankiaceae</taxon>
        <taxon>Protofrankia</taxon>
    </lineage>
</organism>
<dbReference type="InterPro" id="IPR058158">
    <property type="entry name" value="Phage_zn-bd_3"/>
</dbReference>